<dbReference type="NCBIfam" id="TIGR03684">
    <property type="entry name" value="arCOG00985"/>
    <property type="match status" value="1"/>
</dbReference>
<dbReference type="PROSITE" id="PS50890">
    <property type="entry name" value="PUA"/>
    <property type="match status" value="1"/>
</dbReference>
<gene>
    <name evidence="2" type="ORF">ACFQEU_07275</name>
</gene>
<dbReference type="InterPro" id="IPR004521">
    <property type="entry name" value="Uncharacterised_CHP00451"/>
</dbReference>
<comment type="caution">
    <text evidence="2">The sequence shown here is derived from an EMBL/GenBank/DDBJ whole genome shotgun (WGS) entry which is preliminary data.</text>
</comment>
<name>A0ABD5SB57_9EURY</name>
<dbReference type="CDD" id="cd21154">
    <property type="entry name" value="PUA_MJ1432-like"/>
    <property type="match status" value="1"/>
</dbReference>
<dbReference type="EMBL" id="JBHSWW010000078">
    <property type="protein sequence ID" value="MFC6753267.1"/>
    <property type="molecule type" value="Genomic_DNA"/>
</dbReference>
<dbReference type="InterPro" id="IPR002478">
    <property type="entry name" value="PUA"/>
</dbReference>
<reference evidence="2 3" key="1">
    <citation type="journal article" date="2019" name="Int. J. Syst. Evol. Microbiol.">
        <title>The Global Catalogue of Microorganisms (GCM) 10K type strain sequencing project: providing services to taxonomists for standard genome sequencing and annotation.</title>
        <authorList>
            <consortium name="The Broad Institute Genomics Platform"/>
            <consortium name="The Broad Institute Genome Sequencing Center for Infectious Disease"/>
            <person name="Wu L."/>
            <person name="Ma J."/>
        </authorList>
    </citation>
    <scope>NUCLEOTIDE SEQUENCE [LARGE SCALE GENOMIC DNA]</scope>
    <source>
        <strain evidence="2 3">CGMCC 1.3239</strain>
    </source>
</reference>
<dbReference type="RefSeq" id="WP_379780735.1">
    <property type="nucleotide sequence ID" value="NZ_JBHSWW010000078.1"/>
</dbReference>
<keyword evidence="3" id="KW-1185">Reference proteome</keyword>
<dbReference type="AlphaFoldDB" id="A0ABD5SB57"/>
<sequence length="160" mass="17255">MQVKSRHHLRSDDIRDIREAIADHLGVDIDGETFESVEFVDAEYQLVLVDGDPAVFYVDDDEPFLTVRGANNTEPQTGVVTVDAGAISFVSDGADVMRPGIVEADASIRDGDLVVIAEETHGKVLAVGRAMVDGDEMVGDSGKVIESIHHVGDELYEFAA</sequence>
<dbReference type="InterPro" id="IPR016437">
    <property type="entry name" value="MCT-1/Tma20"/>
</dbReference>
<evidence type="ECO:0000259" key="1">
    <source>
        <dbReference type="SMART" id="SM00359"/>
    </source>
</evidence>
<accession>A0ABD5SB57</accession>
<dbReference type="NCBIfam" id="NF011154">
    <property type="entry name" value="PRK14560.1-6"/>
    <property type="match status" value="1"/>
</dbReference>
<evidence type="ECO:0000313" key="2">
    <source>
        <dbReference type="EMBL" id="MFC6753267.1"/>
    </source>
</evidence>
<evidence type="ECO:0000313" key="3">
    <source>
        <dbReference type="Proteomes" id="UP001596442"/>
    </source>
</evidence>
<dbReference type="Gene3D" id="3.10.400.20">
    <property type="match status" value="1"/>
</dbReference>
<dbReference type="Proteomes" id="UP001596442">
    <property type="component" value="Unassembled WGS sequence"/>
</dbReference>
<dbReference type="NCBIfam" id="TIGR00451">
    <property type="entry name" value="unchar_dom_2"/>
    <property type="match status" value="1"/>
</dbReference>
<dbReference type="InterPro" id="IPR022430">
    <property type="entry name" value="CHP03684"/>
</dbReference>
<organism evidence="2 3">
    <name type="scientific">Halorubrum tibetense</name>
    <dbReference type="NCBI Taxonomy" id="175631"/>
    <lineage>
        <taxon>Archaea</taxon>
        <taxon>Methanobacteriati</taxon>
        <taxon>Methanobacteriota</taxon>
        <taxon>Stenosarchaea group</taxon>
        <taxon>Halobacteria</taxon>
        <taxon>Halobacteriales</taxon>
        <taxon>Haloferacaceae</taxon>
        <taxon>Halorubrum</taxon>
    </lineage>
</organism>
<dbReference type="SUPFAM" id="SSF88697">
    <property type="entry name" value="PUA domain-like"/>
    <property type="match status" value="1"/>
</dbReference>
<dbReference type="PANTHER" id="PTHR22798">
    <property type="entry name" value="MCT-1 PROTEIN"/>
    <property type="match status" value="1"/>
</dbReference>
<dbReference type="SMART" id="SM00359">
    <property type="entry name" value="PUA"/>
    <property type="match status" value="1"/>
</dbReference>
<protein>
    <submittedName>
        <fullName evidence="2">RNA-binding protein</fullName>
    </submittedName>
</protein>
<dbReference type="Pfam" id="PF01472">
    <property type="entry name" value="PUA"/>
    <property type="match status" value="1"/>
</dbReference>
<proteinExistence type="predicted"/>
<feature type="domain" description="PUA" evidence="1">
    <location>
        <begin position="78"/>
        <end position="152"/>
    </location>
</feature>
<dbReference type="PIRSF" id="PIRSF005067">
    <property type="entry name" value="Tma_RNA-bind_prd"/>
    <property type="match status" value="1"/>
</dbReference>
<dbReference type="PANTHER" id="PTHR22798:SF0">
    <property type="entry name" value="MALIGNANT T-CELL-AMPLIFIED SEQUENCE 1"/>
    <property type="match status" value="1"/>
</dbReference>
<dbReference type="InterPro" id="IPR015947">
    <property type="entry name" value="PUA-like_sf"/>
</dbReference>